<evidence type="ECO:0000313" key="5">
    <source>
        <dbReference type="Proteomes" id="UP000215002"/>
    </source>
</evidence>
<name>A0A223NZQ9_9SPHI</name>
<evidence type="ECO:0000313" key="4">
    <source>
        <dbReference type="EMBL" id="ASU35184.1"/>
    </source>
</evidence>
<dbReference type="PROSITE" id="PS51677">
    <property type="entry name" value="NODB"/>
    <property type="match status" value="1"/>
</dbReference>
<dbReference type="OrthoDB" id="9778320at2"/>
<dbReference type="CDD" id="cd10918">
    <property type="entry name" value="CE4_NodB_like_5s_6s"/>
    <property type="match status" value="1"/>
</dbReference>
<dbReference type="SUPFAM" id="SSF88713">
    <property type="entry name" value="Glycoside hydrolase/deacetylase"/>
    <property type="match status" value="1"/>
</dbReference>
<dbReference type="InterPro" id="IPR011330">
    <property type="entry name" value="Glyco_hydro/deAcase_b/a-brl"/>
</dbReference>
<comment type="subcellular location">
    <subcellularLocation>
        <location evidence="1">Secreted</location>
    </subcellularLocation>
</comment>
<dbReference type="InterPro" id="IPR002509">
    <property type="entry name" value="NODB_dom"/>
</dbReference>
<dbReference type="GO" id="GO:0005975">
    <property type="term" value="P:carbohydrate metabolic process"/>
    <property type="evidence" value="ECO:0007669"/>
    <property type="project" value="InterPro"/>
</dbReference>
<keyword evidence="5" id="KW-1185">Reference proteome</keyword>
<reference evidence="4 5" key="1">
    <citation type="submission" date="2017-08" db="EMBL/GenBank/DDBJ databases">
        <title>Complete genome sequence of Mucilaginibacter sp. strain BJC16-A31.</title>
        <authorList>
            <consortium name="Henan University of Science and Technology"/>
            <person name="You X."/>
        </authorList>
    </citation>
    <scope>NUCLEOTIDE SEQUENCE [LARGE SCALE GENOMIC DNA]</scope>
    <source>
        <strain evidence="4 5">BJC16-A31</strain>
    </source>
</reference>
<dbReference type="Proteomes" id="UP000215002">
    <property type="component" value="Chromosome"/>
</dbReference>
<evidence type="ECO:0000256" key="2">
    <source>
        <dbReference type="ARBA" id="ARBA00022729"/>
    </source>
</evidence>
<dbReference type="EMBL" id="CP022743">
    <property type="protein sequence ID" value="ASU35184.1"/>
    <property type="molecule type" value="Genomic_DNA"/>
</dbReference>
<evidence type="ECO:0000259" key="3">
    <source>
        <dbReference type="PROSITE" id="PS51677"/>
    </source>
</evidence>
<sequence>MNLPQKIASKAHLKARYILTDIGHKLGFYRRFYQKARGCRIMVYHGICRQDHLKLNTLFITRKTFEAHLKFYKKHFNIISLADYYQQKFSADKFNICLTFDDGFANNHKYVLPLLEQYQIPATFFITAIQAAGYDILWNDFLAMAGKYGPSKITVSDTHYVKNRFNKYISTVDGVNLADELRGCGFEKKRQIMKQLYSIIPFKNRKNDEDYWKQMTPAEIASLAASDLVTIGAHSYYHNDLARINITDAAEELVLSKLYLENIIEKNITGFAFPYGSYNHQVIAAAKNAGYKQLLATDFNSPDDKDDPFMRERFTVNPFISVFNQMCATVKGSYE</sequence>
<dbReference type="AlphaFoldDB" id="A0A223NZQ9"/>
<keyword evidence="2" id="KW-0732">Signal</keyword>
<dbReference type="InterPro" id="IPR051398">
    <property type="entry name" value="Polysacch_Deacetylase"/>
</dbReference>
<dbReference type="KEGG" id="muc:MuYL_3299"/>
<dbReference type="PANTHER" id="PTHR34216:SF3">
    <property type="entry name" value="POLY-BETA-1,6-N-ACETYL-D-GLUCOSAMINE N-DEACETYLASE"/>
    <property type="match status" value="1"/>
</dbReference>
<dbReference type="PANTHER" id="PTHR34216">
    <property type="match status" value="1"/>
</dbReference>
<feature type="domain" description="NodB homology" evidence="3">
    <location>
        <begin position="94"/>
        <end position="335"/>
    </location>
</feature>
<dbReference type="Gene3D" id="3.20.20.370">
    <property type="entry name" value="Glycoside hydrolase/deacetylase"/>
    <property type="match status" value="1"/>
</dbReference>
<proteinExistence type="predicted"/>
<dbReference type="Pfam" id="PF01522">
    <property type="entry name" value="Polysacc_deac_1"/>
    <property type="match status" value="2"/>
</dbReference>
<dbReference type="GO" id="GO:0005576">
    <property type="term" value="C:extracellular region"/>
    <property type="evidence" value="ECO:0007669"/>
    <property type="project" value="UniProtKB-SubCell"/>
</dbReference>
<accession>A0A223NZQ9</accession>
<gene>
    <name evidence="4" type="ORF">MuYL_3299</name>
</gene>
<protein>
    <recommendedName>
        <fullName evidence="3">NodB homology domain-containing protein</fullName>
    </recommendedName>
</protein>
<organism evidence="4 5">
    <name type="scientific">Mucilaginibacter xinganensis</name>
    <dbReference type="NCBI Taxonomy" id="1234841"/>
    <lineage>
        <taxon>Bacteria</taxon>
        <taxon>Pseudomonadati</taxon>
        <taxon>Bacteroidota</taxon>
        <taxon>Sphingobacteriia</taxon>
        <taxon>Sphingobacteriales</taxon>
        <taxon>Sphingobacteriaceae</taxon>
        <taxon>Mucilaginibacter</taxon>
    </lineage>
</organism>
<dbReference type="RefSeq" id="WP_094571420.1">
    <property type="nucleotide sequence ID" value="NZ_CP022743.1"/>
</dbReference>
<evidence type="ECO:0000256" key="1">
    <source>
        <dbReference type="ARBA" id="ARBA00004613"/>
    </source>
</evidence>
<dbReference type="GO" id="GO:0016810">
    <property type="term" value="F:hydrolase activity, acting on carbon-nitrogen (but not peptide) bonds"/>
    <property type="evidence" value="ECO:0007669"/>
    <property type="project" value="InterPro"/>
</dbReference>